<sequence length="868" mass="98286">MRIYRPLSHHALAAAFFLPILVMGIYFIGRGVYPFGNSSLLTVDMGQQYIDFYSYFRQTVLGHPGQLFYAFNKDLGGDMYGVFAYYLFSPFNLIVCLFPKSLLDVAIVVITLAKYACASLAMAYYLKQHGWQGLWLPGWGLTYALSGWMLANQLNLMWFDAVICLPLIAAGLDRLSTHRQPTMFITWLTVSMITNYYMAYMTCLFVCGYWGYVLCRDQHHWRSAWQVSWRFVYASLLAAGSAAVVLLPTLFQLTRSKGTYTVTKLHWRFEYSPVKIIGKFFTGAFNFDQMPNGQPNLFVGSLAMIGVILFFLLAKIPWRERLFAGFWTIFLTLSMMVEPLDLLWHGLQFPVWYPYRFSYVVCFWLLVLATRALLLLPEGINWWQMFIALGLIVACGSYVWLHLKSFSYLSNGQILTTCLFAFFALVLLSIRSDAHRFTPLLFMVLLIAESASNAVLTLNQLSYVSHFDYHTYTEALRTGVNQIQAQHTGTYRIGKTVLRTKNDAMQVDYLGTDQFNSMFEPSVPKLFGQLGQAAGDGFVAYTNGTEITDAFLDLKYWLDPKLTTKRHVFLPQVSARPDLQRYGQSGETADFNVYTNPYALGLGFAADQAILKTNFIDGMPVVNQELLLCGLTGDDFQTLFAKESLTPPTLKEARWNGAVVKKKGSGLATVTYTFTANTTDPYYLQIPATFTDNVVSLTQNGRNVPIYDTFRDPLLLNVTPTSPHEKQTLTFTLLKDSADFGQLLLYRLNQAAVSAKLTQLKQSPLHIKERTDRSLTGSISIEAPHQVLMTSIPNVAGWTVSVDGHPVKPKTALGLFMALPLKRGQHTLSMRYTPPFLWWGLLITLISICLRLLWWVLTPTGRHSRRHA</sequence>
<feature type="transmembrane region" description="Helical" evidence="1">
    <location>
        <begin position="105"/>
        <end position="126"/>
    </location>
</feature>
<keyword evidence="1" id="KW-1133">Transmembrane helix</keyword>
<dbReference type="RefSeq" id="WP_125750643.1">
    <property type="nucleotide sequence ID" value="NZ_JBHTON010000007.1"/>
</dbReference>
<keyword evidence="1" id="KW-0812">Transmembrane</keyword>
<evidence type="ECO:0000256" key="1">
    <source>
        <dbReference type="SAM" id="Phobius"/>
    </source>
</evidence>
<keyword evidence="1" id="KW-0472">Membrane</keyword>
<feature type="transmembrane region" description="Helical" evidence="1">
    <location>
        <begin position="227"/>
        <end position="251"/>
    </location>
</feature>
<dbReference type="PANTHER" id="PTHR38454">
    <property type="entry name" value="INTEGRAL MEMBRANE PROTEIN-RELATED"/>
    <property type="match status" value="1"/>
</dbReference>
<gene>
    <name evidence="2" type="ORF">ACFQ5J_03595</name>
</gene>
<feature type="transmembrane region" description="Helical" evidence="1">
    <location>
        <begin position="383"/>
        <end position="401"/>
    </location>
</feature>
<feature type="transmembrane region" description="Helical" evidence="1">
    <location>
        <begin position="297"/>
        <end position="314"/>
    </location>
</feature>
<feature type="transmembrane region" description="Helical" evidence="1">
    <location>
        <begin position="413"/>
        <end position="430"/>
    </location>
</feature>
<feature type="transmembrane region" description="Helical" evidence="1">
    <location>
        <begin position="196"/>
        <end position="215"/>
    </location>
</feature>
<evidence type="ECO:0000313" key="3">
    <source>
        <dbReference type="Proteomes" id="UP001597252"/>
    </source>
</evidence>
<keyword evidence="3" id="KW-1185">Reference proteome</keyword>
<feature type="transmembrane region" description="Helical" evidence="1">
    <location>
        <begin position="321"/>
        <end position="337"/>
    </location>
</feature>
<comment type="caution">
    <text evidence="2">The sequence shown here is derived from an EMBL/GenBank/DDBJ whole genome shotgun (WGS) entry which is preliminary data.</text>
</comment>
<feature type="transmembrane region" description="Helical" evidence="1">
    <location>
        <begin position="836"/>
        <end position="857"/>
    </location>
</feature>
<organism evidence="2 3">
    <name type="scientific">Lacticaseibacillus baoqingensis</name>
    <dbReference type="NCBI Taxonomy" id="2486013"/>
    <lineage>
        <taxon>Bacteria</taxon>
        <taxon>Bacillati</taxon>
        <taxon>Bacillota</taxon>
        <taxon>Bacilli</taxon>
        <taxon>Lactobacillales</taxon>
        <taxon>Lactobacillaceae</taxon>
        <taxon>Lacticaseibacillus</taxon>
    </lineage>
</organism>
<dbReference type="EMBL" id="JBHTON010000007">
    <property type="protein sequence ID" value="MFD1484315.1"/>
    <property type="molecule type" value="Genomic_DNA"/>
</dbReference>
<accession>A0ABW4E6Y8</accession>
<dbReference type="PANTHER" id="PTHR38454:SF1">
    <property type="entry name" value="INTEGRAL MEMBRANE PROTEIN"/>
    <property type="match status" value="1"/>
</dbReference>
<reference evidence="3" key="1">
    <citation type="journal article" date="2019" name="Int. J. Syst. Evol. Microbiol.">
        <title>The Global Catalogue of Microorganisms (GCM) 10K type strain sequencing project: providing services to taxonomists for standard genome sequencing and annotation.</title>
        <authorList>
            <consortium name="The Broad Institute Genomics Platform"/>
            <consortium name="The Broad Institute Genome Sequencing Center for Infectious Disease"/>
            <person name="Wu L."/>
            <person name="Ma J."/>
        </authorList>
    </citation>
    <scope>NUCLEOTIDE SEQUENCE [LARGE SCALE GENOMIC DNA]</scope>
    <source>
        <strain evidence="3">CCM 8903</strain>
    </source>
</reference>
<feature type="transmembrane region" description="Helical" evidence="1">
    <location>
        <begin position="12"/>
        <end position="33"/>
    </location>
</feature>
<proteinExistence type="predicted"/>
<feature type="transmembrane region" description="Helical" evidence="1">
    <location>
        <begin position="79"/>
        <end position="98"/>
    </location>
</feature>
<dbReference type="Pfam" id="PF09586">
    <property type="entry name" value="YfhO"/>
    <property type="match status" value="1"/>
</dbReference>
<evidence type="ECO:0000313" key="2">
    <source>
        <dbReference type="EMBL" id="MFD1484315.1"/>
    </source>
</evidence>
<feature type="transmembrane region" description="Helical" evidence="1">
    <location>
        <begin position="158"/>
        <end position="176"/>
    </location>
</feature>
<dbReference type="Proteomes" id="UP001597252">
    <property type="component" value="Unassembled WGS sequence"/>
</dbReference>
<dbReference type="InterPro" id="IPR018580">
    <property type="entry name" value="Uncharacterised_YfhO"/>
</dbReference>
<name>A0ABW4E6Y8_9LACO</name>
<protein>
    <submittedName>
        <fullName evidence="2">YfhO family protein</fullName>
    </submittedName>
</protein>
<feature type="transmembrane region" description="Helical" evidence="1">
    <location>
        <begin position="357"/>
        <end position="376"/>
    </location>
</feature>